<evidence type="ECO:0000313" key="4">
    <source>
        <dbReference type="Proteomes" id="UP000308697"/>
    </source>
</evidence>
<keyword evidence="4" id="KW-1185">Reference proteome</keyword>
<name>A0A4U0NDP3_9ACTN</name>
<dbReference type="OrthoDB" id="8480037at2"/>
<dbReference type="EMBL" id="SUMB01000006">
    <property type="protein sequence ID" value="TJZ52116.1"/>
    <property type="molecule type" value="Genomic_DNA"/>
</dbReference>
<dbReference type="AlphaFoldDB" id="A0A4U0NDP3"/>
<comment type="caution">
    <text evidence="3">The sequence shown here is derived from an EMBL/GenBank/DDBJ whole genome shotgun (WGS) entry which is preliminary data.</text>
</comment>
<dbReference type="Gene3D" id="3.40.50.1820">
    <property type="entry name" value="alpha/beta hydrolase"/>
    <property type="match status" value="1"/>
</dbReference>
<dbReference type="Proteomes" id="UP000308697">
    <property type="component" value="Unassembled WGS sequence"/>
</dbReference>
<reference evidence="3 4" key="1">
    <citation type="submission" date="2019-04" db="EMBL/GenBank/DDBJ databases">
        <title>Streptomyces piniterrae sp. nov., a heliquinomycin-producing actinomycete isolated from rhizosphere soil of Pinus yunnanensis.</title>
        <authorList>
            <person name="Zhuang X."/>
            <person name="Zhao J."/>
        </authorList>
    </citation>
    <scope>NUCLEOTIDE SEQUENCE [LARGE SCALE GENOMIC DNA]</scope>
    <source>
        <strain evidence="4">jys28</strain>
    </source>
</reference>
<dbReference type="InterPro" id="IPR029058">
    <property type="entry name" value="AB_hydrolase_fold"/>
</dbReference>
<feature type="domain" description="Thioesterase" evidence="2">
    <location>
        <begin position="9"/>
        <end position="232"/>
    </location>
</feature>
<organism evidence="3 4">
    <name type="scientific">Streptomyces piniterrae</name>
    <dbReference type="NCBI Taxonomy" id="2571125"/>
    <lineage>
        <taxon>Bacteria</taxon>
        <taxon>Bacillati</taxon>
        <taxon>Actinomycetota</taxon>
        <taxon>Actinomycetes</taxon>
        <taxon>Kitasatosporales</taxon>
        <taxon>Streptomycetaceae</taxon>
        <taxon>Streptomyces</taxon>
    </lineage>
</organism>
<proteinExistence type="inferred from homology"/>
<gene>
    <name evidence="3" type="ORF">FCH28_20025</name>
</gene>
<evidence type="ECO:0000259" key="2">
    <source>
        <dbReference type="Pfam" id="PF00975"/>
    </source>
</evidence>
<sequence>MADTAPPVRLYCFAHAGAGVSAFRRWAHSTGPGVEPVPVLLPGREGRRREPRLTDREALVADLLERVRAEDGRPFVMYGHSLGALVVHTLVRAMQETGRPLPALVAVGACPPPDEASELSDACESFDEELMDLLRTLGASPEGTVPDGYWRRAVLPVLRDDLRLAHALRAAARGAAAAHGPLPVPLLAVSGDRDPLAPRATVAGWRRWSAGPVVTRTVPGDHFFVRGTALPRLLGRACRVVQRSGSGQETREPALIPGARR</sequence>
<dbReference type="RefSeq" id="WP_136741415.1">
    <property type="nucleotide sequence ID" value="NZ_SUMB01000006.1"/>
</dbReference>
<dbReference type="SUPFAM" id="SSF53474">
    <property type="entry name" value="alpha/beta-Hydrolases"/>
    <property type="match status" value="1"/>
</dbReference>
<dbReference type="GO" id="GO:0008610">
    <property type="term" value="P:lipid biosynthetic process"/>
    <property type="evidence" value="ECO:0007669"/>
    <property type="project" value="TreeGrafter"/>
</dbReference>
<dbReference type="PANTHER" id="PTHR11487:SF0">
    <property type="entry name" value="S-ACYL FATTY ACID SYNTHASE THIOESTERASE, MEDIUM CHAIN"/>
    <property type="match status" value="1"/>
</dbReference>
<evidence type="ECO:0000256" key="1">
    <source>
        <dbReference type="ARBA" id="ARBA00007169"/>
    </source>
</evidence>
<dbReference type="InterPro" id="IPR001031">
    <property type="entry name" value="Thioesterase"/>
</dbReference>
<comment type="similarity">
    <text evidence="1">Belongs to the thioesterase family.</text>
</comment>
<dbReference type="PANTHER" id="PTHR11487">
    <property type="entry name" value="THIOESTERASE"/>
    <property type="match status" value="1"/>
</dbReference>
<protein>
    <submittedName>
        <fullName evidence="3">Thioesterase</fullName>
    </submittedName>
</protein>
<accession>A0A4U0NDP3</accession>
<dbReference type="InterPro" id="IPR012223">
    <property type="entry name" value="TEII"/>
</dbReference>
<dbReference type="Pfam" id="PF00975">
    <property type="entry name" value="Thioesterase"/>
    <property type="match status" value="1"/>
</dbReference>
<evidence type="ECO:0000313" key="3">
    <source>
        <dbReference type="EMBL" id="TJZ52116.1"/>
    </source>
</evidence>